<feature type="region of interest" description="Disordered" evidence="1">
    <location>
        <begin position="1"/>
        <end position="34"/>
    </location>
</feature>
<accession>A0AA88D3U2</accession>
<dbReference type="Proteomes" id="UP001187192">
    <property type="component" value="Unassembled WGS sequence"/>
</dbReference>
<sequence length="73" mass="8384">MTEDDKSSPDCRRPPEAYRQRLPHRLHVPDRPPPLRWCHRPRPLARLPPSQTTVAMYGFNVSPSLPPFVSATV</sequence>
<evidence type="ECO:0000313" key="3">
    <source>
        <dbReference type="Proteomes" id="UP001187192"/>
    </source>
</evidence>
<name>A0AA88D3U2_FICCA</name>
<keyword evidence="3" id="KW-1185">Reference proteome</keyword>
<gene>
    <name evidence="2" type="ORF">TIFTF001_014234</name>
</gene>
<feature type="compositionally biased region" description="Basic and acidic residues" evidence="1">
    <location>
        <begin position="1"/>
        <end position="19"/>
    </location>
</feature>
<dbReference type="EMBL" id="BTGU01000019">
    <property type="protein sequence ID" value="GMN45038.1"/>
    <property type="molecule type" value="Genomic_DNA"/>
</dbReference>
<organism evidence="2 3">
    <name type="scientific">Ficus carica</name>
    <name type="common">Common fig</name>
    <dbReference type="NCBI Taxonomy" id="3494"/>
    <lineage>
        <taxon>Eukaryota</taxon>
        <taxon>Viridiplantae</taxon>
        <taxon>Streptophyta</taxon>
        <taxon>Embryophyta</taxon>
        <taxon>Tracheophyta</taxon>
        <taxon>Spermatophyta</taxon>
        <taxon>Magnoliopsida</taxon>
        <taxon>eudicotyledons</taxon>
        <taxon>Gunneridae</taxon>
        <taxon>Pentapetalae</taxon>
        <taxon>rosids</taxon>
        <taxon>fabids</taxon>
        <taxon>Rosales</taxon>
        <taxon>Moraceae</taxon>
        <taxon>Ficeae</taxon>
        <taxon>Ficus</taxon>
    </lineage>
</organism>
<dbReference type="AlphaFoldDB" id="A0AA88D3U2"/>
<evidence type="ECO:0000313" key="2">
    <source>
        <dbReference type="EMBL" id="GMN45038.1"/>
    </source>
</evidence>
<proteinExistence type="predicted"/>
<comment type="caution">
    <text evidence="2">The sequence shown here is derived from an EMBL/GenBank/DDBJ whole genome shotgun (WGS) entry which is preliminary data.</text>
</comment>
<evidence type="ECO:0000256" key="1">
    <source>
        <dbReference type="SAM" id="MobiDB-lite"/>
    </source>
</evidence>
<reference evidence="2" key="1">
    <citation type="submission" date="2023-07" db="EMBL/GenBank/DDBJ databases">
        <title>draft genome sequence of fig (Ficus carica).</title>
        <authorList>
            <person name="Takahashi T."/>
            <person name="Nishimura K."/>
        </authorList>
    </citation>
    <scope>NUCLEOTIDE SEQUENCE</scope>
</reference>
<protein>
    <submittedName>
        <fullName evidence="2">Uncharacterized protein</fullName>
    </submittedName>
</protein>